<dbReference type="OrthoDB" id="3211555at2"/>
<dbReference type="InterPro" id="IPR052704">
    <property type="entry name" value="ECF_Sigma-70_Domain"/>
</dbReference>
<dbReference type="InterPro" id="IPR036388">
    <property type="entry name" value="WH-like_DNA-bd_sf"/>
</dbReference>
<dbReference type="InterPro" id="IPR014284">
    <property type="entry name" value="RNA_pol_sigma-70_dom"/>
</dbReference>
<proteinExistence type="inferred from homology"/>
<name>A0A4R7ZY92_9ACTN</name>
<protein>
    <submittedName>
        <fullName evidence="8">RNA polymerase sigma-70 factor (ECF subfamily)</fullName>
    </submittedName>
</protein>
<dbReference type="GO" id="GO:0003677">
    <property type="term" value="F:DNA binding"/>
    <property type="evidence" value="ECO:0007669"/>
    <property type="project" value="InterPro"/>
</dbReference>
<dbReference type="Gene3D" id="3.10.450.50">
    <property type="match status" value="1"/>
</dbReference>
<keyword evidence="5" id="KW-0804">Transcription</keyword>
<evidence type="ECO:0000313" key="9">
    <source>
        <dbReference type="Proteomes" id="UP000295447"/>
    </source>
</evidence>
<keyword evidence="4" id="KW-0731">Sigma factor</keyword>
<evidence type="ECO:0000313" key="8">
    <source>
        <dbReference type="EMBL" id="TDW22716.1"/>
    </source>
</evidence>
<dbReference type="SUPFAM" id="SSF88659">
    <property type="entry name" value="Sigma3 and sigma4 domains of RNA polymerase sigma factors"/>
    <property type="match status" value="1"/>
</dbReference>
<dbReference type="EMBL" id="SODF01000001">
    <property type="protein sequence ID" value="TDW22716.1"/>
    <property type="molecule type" value="Genomic_DNA"/>
</dbReference>
<dbReference type="InterPro" id="IPR032710">
    <property type="entry name" value="NTF2-like_dom_sf"/>
</dbReference>
<dbReference type="GO" id="GO:0016987">
    <property type="term" value="F:sigma factor activity"/>
    <property type="evidence" value="ECO:0007669"/>
    <property type="project" value="UniProtKB-KW"/>
</dbReference>
<dbReference type="PANTHER" id="PTHR30173:SF43">
    <property type="entry name" value="ECF RNA POLYMERASE SIGMA FACTOR SIGI-RELATED"/>
    <property type="match status" value="1"/>
</dbReference>
<keyword evidence="3" id="KW-0805">Transcription regulation</keyword>
<evidence type="ECO:0000259" key="6">
    <source>
        <dbReference type="Pfam" id="PF04542"/>
    </source>
</evidence>
<dbReference type="AlphaFoldDB" id="A0A4R7ZY92"/>
<dbReference type="Gene3D" id="1.10.10.10">
    <property type="entry name" value="Winged helix-like DNA-binding domain superfamily/Winged helix DNA-binding domain"/>
    <property type="match status" value="1"/>
</dbReference>
<dbReference type="InterPro" id="IPR013324">
    <property type="entry name" value="RNA_pol_sigma_r3/r4-like"/>
</dbReference>
<keyword evidence="9" id="KW-1185">Reference proteome</keyword>
<dbReference type="Pfam" id="PF08281">
    <property type="entry name" value="Sigma70_r4_2"/>
    <property type="match status" value="1"/>
</dbReference>
<reference evidence="8 9" key="1">
    <citation type="submission" date="2019-03" db="EMBL/GenBank/DDBJ databases">
        <title>Genomic Encyclopedia of Type Strains, Phase III (KMG-III): the genomes of soil and plant-associated and newly described type strains.</title>
        <authorList>
            <person name="Whitman W."/>
        </authorList>
    </citation>
    <scope>NUCLEOTIDE SEQUENCE [LARGE SCALE GENOMIC DNA]</scope>
    <source>
        <strain evidence="8 9">VKM Ac-2570</strain>
    </source>
</reference>
<organism evidence="8 9">
    <name type="scientific">Kribbella kalugense</name>
    <dbReference type="NCBI Taxonomy" id="2512221"/>
    <lineage>
        <taxon>Bacteria</taxon>
        <taxon>Bacillati</taxon>
        <taxon>Actinomycetota</taxon>
        <taxon>Actinomycetes</taxon>
        <taxon>Propionibacteriales</taxon>
        <taxon>Kribbellaceae</taxon>
        <taxon>Kribbella</taxon>
    </lineage>
</organism>
<feature type="domain" description="RNA polymerase sigma-70 region 2" evidence="6">
    <location>
        <begin position="10"/>
        <end position="71"/>
    </location>
</feature>
<comment type="similarity">
    <text evidence="1">Belongs to the sigma-70 factor family. ECF subfamily.</text>
</comment>
<evidence type="ECO:0000256" key="5">
    <source>
        <dbReference type="ARBA" id="ARBA00023163"/>
    </source>
</evidence>
<dbReference type="InterPro" id="IPR007627">
    <property type="entry name" value="RNA_pol_sigma70_r2"/>
</dbReference>
<evidence type="ECO:0000256" key="1">
    <source>
        <dbReference type="ARBA" id="ARBA00010641"/>
    </source>
</evidence>
<feature type="domain" description="RNA polymerase sigma factor 70 region 4 type 2" evidence="7">
    <location>
        <begin position="105"/>
        <end position="156"/>
    </location>
</feature>
<dbReference type="PANTHER" id="PTHR30173">
    <property type="entry name" value="SIGMA 19 FACTOR"/>
    <property type="match status" value="1"/>
</dbReference>
<comment type="subunit">
    <text evidence="2">Interacts transiently with the RNA polymerase catalytic core formed by RpoA, RpoB, RpoC and RpoZ (2 alpha, 1 beta, 1 beta' and 1 omega subunit) to form the RNA polymerase holoenzyme that can initiate transcription.</text>
</comment>
<evidence type="ECO:0000256" key="3">
    <source>
        <dbReference type="ARBA" id="ARBA00023015"/>
    </source>
</evidence>
<evidence type="ECO:0000256" key="4">
    <source>
        <dbReference type="ARBA" id="ARBA00023082"/>
    </source>
</evidence>
<evidence type="ECO:0000259" key="7">
    <source>
        <dbReference type="Pfam" id="PF08281"/>
    </source>
</evidence>
<dbReference type="Proteomes" id="UP000295447">
    <property type="component" value="Unassembled WGS sequence"/>
</dbReference>
<dbReference type="InterPro" id="IPR013249">
    <property type="entry name" value="RNA_pol_sigma70_r4_t2"/>
</dbReference>
<comment type="caution">
    <text evidence="8">The sequence shown here is derived from an EMBL/GenBank/DDBJ whole genome shotgun (WGS) entry which is preliminary data.</text>
</comment>
<dbReference type="RefSeq" id="WP_134116763.1">
    <property type="nucleotide sequence ID" value="NZ_SODF01000001.1"/>
</dbReference>
<dbReference type="NCBIfam" id="TIGR02937">
    <property type="entry name" value="sigma70-ECF"/>
    <property type="match status" value="1"/>
</dbReference>
<dbReference type="SUPFAM" id="SSF88946">
    <property type="entry name" value="Sigma2 domain of RNA polymerase sigma factors"/>
    <property type="match status" value="1"/>
</dbReference>
<dbReference type="InterPro" id="IPR013325">
    <property type="entry name" value="RNA_pol_sigma_r2"/>
</dbReference>
<sequence length="294" mass="31608">MTRDELTEAFEAERSKLEAVAFRLLGSHSEAEDAVQEAWIRLGRTEGIDNLGAWLRTVVTRICLDVLRSRKVRPEDATTPDDLEQTPAIRRTPEDEALVADSVSRALLVVLDTLEPAERIAFVLHDMFAVPFAQIAPIVERTPVATKKLASRARQRVQGAPVVPSAELARQRRVVSAFLHAAQAGDLAAVLAVLAPDVVRRVDATALAPGMSAELRGAQAVAEGTVVLSGRSQLAELALVNGEVGLVLAPQGRLLLAITFTSEADRITSYDVVADPDRLAGLRLAVLSPISVVR</sequence>
<dbReference type="GO" id="GO:0006352">
    <property type="term" value="P:DNA-templated transcription initiation"/>
    <property type="evidence" value="ECO:0007669"/>
    <property type="project" value="InterPro"/>
</dbReference>
<dbReference type="SUPFAM" id="SSF54427">
    <property type="entry name" value="NTF2-like"/>
    <property type="match status" value="1"/>
</dbReference>
<dbReference type="Gene3D" id="1.10.1740.10">
    <property type="match status" value="1"/>
</dbReference>
<evidence type="ECO:0000256" key="2">
    <source>
        <dbReference type="ARBA" id="ARBA00011344"/>
    </source>
</evidence>
<gene>
    <name evidence="8" type="ORF">EV650_1554</name>
</gene>
<dbReference type="Pfam" id="PF04542">
    <property type="entry name" value="Sigma70_r2"/>
    <property type="match status" value="1"/>
</dbReference>
<accession>A0A4R7ZY92</accession>